<comment type="caution">
    <text evidence="9">The sequence shown here is derived from an EMBL/GenBank/DDBJ whole genome shotgun (WGS) entry which is preliminary data.</text>
</comment>
<feature type="transmembrane region" description="Helical" evidence="8">
    <location>
        <begin position="80"/>
        <end position="105"/>
    </location>
</feature>
<protein>
    <submittedName>
        <fullName evidence="9">Endospore germination permease</fullName>
    </submittedName>
</protein>
<evidence type="ECO:0000256" key="6">
    <source>
        <dbReference type="ARBA" id="ARBA00022989"/>
    </source>
</evidence>
<evidence type="ECO:0000256" key="3">
    <source>
        <dbReference type="ARBA" id="ARBA00022448"/>
    </source>
</evidence>
<keyword evidence="4" id="KW-0309">Germination</keyword>
<dbReference type="Proteomes" id="UP001597282">
    <property type="component" value="Unassembled WGS sequence"/>
</dbReference>
<keyword evidence="10" id="KW-1185">Reference proteome</keyword>
<evidence type="ECO:0000313" key="9">
    <source>
        <dbReference type="EMBL" id="MFD1427678.1"/>
    </source>
</evidence>
<evidence type="ECO:0000313" key="10">
    <source>
        <dbReference type="Proteomes" id="UP001597282"/>
    </source>
</evidence>
<feature type="transmembrane region" description="Helical" evidence="8">
    <location>
        <begin position="40"/>
        <end position="59"/>
    </location>
</feature>
<evidence type="ECO:0000256" key="8">
    <source>
        <dbReference type="SAM" id="Phobius"/>
    </source>
</evidence>
<keyword evidence="5 8" id="KW-0812">Transmembrane</keyword>
<accession>A0ABW4CAV1</accession>
<organism evidence="9 10">
    <name type="scientific">Kroppenstedtia sanguinis</name>
    <dbReference type="NCBI Taxonomy" id="1380684"/>
    <lineage>
        <taxon>Bacteria</taxon>
        <taxon>Bacillati</taxon>
        <taxon>Bacillota</taxon>
        <taxon>Bacilli</taxon>
        <taxon>Bacillales</taxon>
        <taxon>Thermoactinomycetaceae</taxon>
        <taxon>Kroppenstedtia</taxon>
    </lineage>
</organism>
<dbReference type="Pfam" id="PF03845">
    <property type="entry name" value="Spore_permease"/>
    <property type="match status" value="1"/>
</dbReference>
<dbReference type="PANTHER" id="PTHR34975">
    <property type="entry name" value="SPORE GERMINATION PROTEIN A2"/>
    <property type="match status" value="1"/>
</dbReference>
<dbReference type="RefSeq" id="WP_380165906.1">
    <property type="nucleotide sequence ID" value="NZ_JBHTNU010000012.1"/>
</dbReference>
<feature type="transmembrane region" description="Helical" evidence="8">
    <location>
        <begin position="12"/>
        <end position="34"/>
    </location>
</feature>
<keyword evidence="7 8" id="KW-0472">Membrane</keyword>
<gene>
    <name evidence="9" type="ORF">ACFQ4Y_12260</name>
</gene>
<keyword evidence="6 8" id="KW-1133">Transmembrane helix</keyword>
<dbReference type="NCBIfam" id="TIGR00912">
    <property type="entry name" value="2A0309"/>
    <property type="match status" value="1"/>
</dbReference>
<feature type="transmembrane region" description="Helical" evidence="8">
    <location>
        <begin position="187"/>
        <end position="208"/>
    </location>
</feature>
<sequence length="368" mass="41351">MIEKGRITSGQMALMIFVTVGTTGALISSNATGVYAGRDLWISVLWASLYGFAAVGLAIRLHRIYPGENIIQYSPRILGLLPGKAMGFIYLLSYLLLVAITLRVYSEFVKAIFLPQTPLEVIIGSMMLVAAVAVKSGVEVIARVTQVLIPPALIVYLATILLTIQSWDVQQLFPILENGIAPSLKGSMVTGIWFSEFFTITFLLPFLADRSKEVRRSMMSVISVMLLLIYINLICLFVFGIEYLVMLYPLFEATRYISYAQFFEHLDAIVLMIWMPGIFIKVCLVHYVVVLGTSQWLNLRDYRPYSLPLAFLTAGLSLWVVPSSQELFRVTSAVFSLYFPGTYVLLPLLLWLIAEWRNRGLRKGEMAQ</sequence>
<dbReference type="PANTHER" id="PTHR34975:SF2">
    <property type="entry name" value="SPORE GERMINATION PROTEIN A2"/>
    <property type="match status" value="1"/>
</dbReference>
<proteinExistence type="inferred from homology"/>
<keyword evidence="3" id="KW-0813">Transport</keyword>
<feature type="transmembrane region" description="Helical" evidence="8">
    <location>
        <begin position="147"/>
        <end position="167"/>
    </location>
</feature>
<feature type="transmembrane region" description="Helical" evidence="8">
    <location>
        <begin position="117"/>
        <end position="135"/>
    </location>
</feature>
<dbReference type="InterPro" id="IPR004761">
    <property type="entry name" value="Spore_GerAB"/>
</dbReference>
<comment type="subcellular location">
    <subcellularLocation>
        <location evidence="1">Membrane</location>
        <topology evidence="1">Multi-pass membrane protein</topology>
    </subcellularLocation>
</comment>
<evidence type="ECO:0000256" key="4">
    <source>
        <dbReference type="ARBA" id="ARBA00022544"/>
    </source>
</evidence>
<name>A0ABW4CAV1_9BACL</name>
<evidence type="ECO:0000256" key="7">
    <source>
        <dbReference type="ARBA" id="ARBA00023136"/>
    </source>
</evidence>
<comment type="similarity">
    <text evidence="2">Belongs to the amino acid-polyamine-organocation (APC) superfamily. Spore germination protein (SGP) (TC 2.A.3.9) family.</text>
</comment>
<feature type="transmembrane region" description="Helical" evidence="8">
    <location>
        <begin position="302"/>
        <end position="321"/>
    </location>
</feature>
<feature type="transmembrane region" description="Helical" evidence="8">
    <location>
        <begin position="268"/>
        <end position="290"/>
    </location>
</feature>
<dbReference type="EMBL" id="JBHTNU010000012">
    <property type="protein sequence ID" value="MFD1427678.1"/>
    <property type="molecule type" value="Genomic_DNA"/>
</dbReference>
<evidence type="ECO:0000256" key="5">
    <source>
        <dbReference type="ARBA" id="ARBA00022692"/>
    </source>
</evidence>
<evidence type="ECO:0000256" key="1">
    <source>
        <dbReference type="ARBA" id="ARBA00004141"/>
    </source>
</evidence>
<evidence type="ECO:0000256" key="2">
    <source>
        <dbReference type="ARBA" id="ARBA00007998"/>
    </source>
</evidence>
<feature type="transmembrane region" description="Helical" evidence="8">
    <location>
        <begin position="220"/>
        <end position="248"/>
    </location>
</feature>
<feature type="transmembrane region" description="Helical" evidence="8">
    <location>
        <begin position="333"/>
        <end position="354"/>
    </location>
</feature>
<reference evidence="10" key="1">
    <citation type="journal article" date="2019" name="Int. J. Syst. Evol. Microbiol.">
        <title>The Global Catalogue of Microorganisms (GCM) 10K type strain sequencing project: providing services to taxonomists for standard genome sequencing and annotation.</title>
        <authorList>
            <consortium name="The Broad Institute Genomics Platform"/>
            <consortium name="The Broad Institute Genome Sequencing Center for Infectious Disease"/>
            <person name="Wu L."/>
            <person name="Ma J."/>
        </authorList>
    </citation>
    <scope>NUCLEOTIDE SEQUENCE [LARGE SCALE GENOMIC DNA]</scope>
    <source>
        <strain evidence="10">S1</strain>
    </source>
</reference>